<name>A0A839RIF1_9ACTN</name>
<feature type="domain" description="HTH tetR-type" evidence="4">
    <location>
        <begin position="62"/>
        <end position="122"/>
    </location>
</feature>
<evidence type="ECO:0000256" key="2">
    <source>
        <dbReference type="PROSITE-ProRule" id="PRU00335"/>
    </source>
</evidence>
<accession>A0A839RIF1</accession>
<sequence>MESSTESRPRGSVSSPAADADDVKPDESDDIIRSTEGLSFPAPPGTPEELLPRRRPAQERSRRKFEAILSASRELLVEEGFESFTCEEVAHRAGVPIGTLYQFFANKYVIVCELDRHDLVGVQRELAAFQSMVPTMQWPVILNRFLDHLADLWLNDPSRRAVWLAVQSTPATRATAAIYERALAQQVSELIQPLFPSADTAFRQKIAEVLVHIAYSMFNFAVRDGQNHPEAVGELKSLLSAYLLQTERDLRRKRK</sequence>
<dbReference type="PRINTS" id="PR00455">
    <property type="entry name" value="HTHTETR"/>
</dbReference>
<dbReference type="Pfam" id="PF17928">
    <property type="entry name" value="TetR_C_22"/>
    <property type="match status" value="1"/>
</dbReference>
<dbReference type="Gene3D" id="1.10.357.10">
    <property type="entry name" value="Tetracycline Repressor, domain 2"/>
    <property type="match status" value="1"/>
</dbReference>
<feature type="DNA-binding region" description="H-T-H motif" evidence="2">
    <location>
        <begin position="85"/>
        <end position="104"/>
    </location>
</feature>
<feature type="compositionally biased region" description="Basic and acidic residues" evidence="3">
    <location>
        <begin position="21"/>
        <end position="33"/>
    </location>
</feature>
<dbReference type="PANTHER" id="PTHR30055:SF226">
    <property type="entry name" value="HTH-TYPE TRANSCRIPTIONAL REGULATOR PKSA"/>
    <property type="match status" value="1"/>
</dbReference>
<dbReference type="InterPro" id="IPR009057">
    <property type="entry name" value="Homeodomain-like_sf"/>
</dbReference>
<protein>
    <submittedName>
        <fullName evidence="5">AcrR family transcriptional regulator</fullName>
    </submittedName>
</protein>
<comment type="caution">
    <text evidence="5">The sequence shown here is derived from an EMBL/GenBank/DDBJ whole genome shotgun (WGS) entry which is preliminary data.</text>
</comment>
<evidence type="ECO:0000256" key="1">
    <source>
        <dbReference type="ARBA" id="ARBA00023125"/>
    </source>
</evidence>
<dbReference type="AlphaFoldDB" id="A0A839RIF1"/>
<dbReference type="InterPro" id="IPR001647">
    <property type="entry name" value="HTH_TetR"/>
</dbReference>
<evidence type="ECO:0000313" key="6">
    <source>
        <dbReference type="Proteomes" id="UP000567922"/>
    </source>
</evidence>
<evidence type="ECO:0000259" key="4">
    <source>
        <dbReference type="PROSITE" id="PS50977"/>
    </source>
</evidence>
<dbReference type="PANTHER" id="PTHR30055">
    <property type="entry name" value="HTH-TYPE TRANSCRIPTIONAL REGULATOR RUTR"/>
    <property type="match status" value="1"/>
</dbReference>
<reference evidence="5 6" key="1">
    <citation type="submission" date="2020-08" db="EMBL/GenBank/DDBJ databases">
        <title>Sequencing the genomes of 1000 actinobacteria strains.</title>
        <authorList>
            <person name="Klenk H.-P."/>
        </authorList>
    </citation>
    <scope>NUCLEOTIDE SEQUENCE [LARGE SCALE GENOMIC DNA]</scope>
    <source>
        <strain evidence="5 6">DSM 45258</strain>
    </source>
</reference>
<dbReference type="GO" id="GO:0003700">
    <property type="term" value="F:DNA-binding transcription factor activity"/>
    <property type="evidence" value="ECO:0007669"/>
    <property type="project" value="TreeGrafter"/>
</dbReference>
<evidence type="ECO:0000313" key="5">
    <source>
        <dbReference type="EMBL" id="MBB3035821.1"/>
    </source>
</evidence>
<dbReference type="SUPFAM" id="SSF46689">
    <property type="entry name" value="Homeodomain-like"/>
    <property type="match status" value="1"/>
</dbReference>
<gene>
    <name evidence="5" type="ORF">FHU29_000255</name>
</gene>
<evidence type="ECO:0000256" key="3">
    <source>
        <dbReference type="SAM" id="MobiDB-lite"/>
    </source>
</evidence>
<dbReference type="InterPro" id="IPR050109">
    <property type="entry name" value="HTH-type_TetR-like_transc_reg"/>
</dbReference>
<organism evidence="5 6">
    <name type="scientific">Hoyosella altamirensis</name>
    <dbReference type="NCBI Taxonomy" id="616997"/>
    <lineage>
        <taxon>Bacteria</taxon>
        <taxon>Bacillati</taxon>
        <taxon>Actinomycetota</taxon>
        <taxon>Actinomycetes</taxon>
        <taxon>Mycobacteriales</taxon>
        <taxon>Hoyosellaceae</taxon>
        <taxon>Hoyosella</taxon>
    </lineage>
</organism>
<feature type="region of interest" description="Disordered" evidence="3">
    <location>
        <begin position="1"/>
        <end position="58"/>
    </location>
</feature>
<dbReference type="EMBL" id="JACHWS010000001">
    <property type="protein sequence ID" value="MBB3035821.1"/>
    <property type="molecule type" value="Genomic_DNA"/>
</dbReference>
<dbReference type="Pfam" id="PF00440">
    <property type="entry name" value="TetR_N"/>
    <property type="match status" value="1"/>
</dbReference>
<dbReference type="GO" id="GO:0000976">
    <property type="term" value="F:transcription cis-regulatory region binding"/>
    <property type="evidence" value="ECO:0007669"/>
    <property type="project" value="TreeGrafter"/>
</dbReference>
<dbReference type="InterPro" id="IPR041674">
    <property type="entry name" value="TetR_C_22"/>
</dbReference>
<dbReference type="Proteomes" id="UP000567922">
    <property type="component" value="Unassembled WGS sequence"/>
</dbReference>
<keyword evidence="6" id="KW-1185">Reference proteome</keyword>
<proteinExistence type="predicted"/>
<dbReference type="PROSITE" id="PS50977">
    <property type="entry name" value="HTH_TETR_2"/>
    <property type="match status" value="1"/>
</dbReference>
<keyword evidence="1 2" id="KW-0238">DNA-binding</keyword>